<feature type="region of interest" description="Disordered" evidence="1">
    <location>
        <begin position="1"/>
        <end position="33"/>
    </location>
</feature>
<evidence type="ECO:0000313" key="3">
    <source>
        <dbReference type="Proteomes" id="UP001500994"/>
    </source>
</evidence>
<reference evidence="2 3" key="1">
    <citation type="journal article" date="2019" name="Int. J. Syst. Evol. Microbiol.">
        <title>The Global Catalogue of Microorganisms (GCM) 10K type strain sequencing project: providing services to taxonomists for standard genome sequencing and annotation.</title>
        <authorList>
            <consortium name="The Broad Institute Genomics Platform"/>
            <consortium name="The Broad Institute Genome Sequencing Center for Infectious Disease"/>
            <person name="Wu L."/>
            <person name="Ma J."/>
        </authorList>
    </citation>
    <scope>NUCLEOTIDE SEQUENCE [LARGE SCALE GENOMIC DNA]</scope>
    <source>
        <strain evidence="2 3">JCM 16374</strain>
    </source>
</reference>
<proteinExistence type="predicted"/>
<organism evidence="2 3">
    <name type="scientific">Streptomyces lunalinharesii</name>
    <dbReference type="NCBI Taxonomy" id="333384"/>
    <lineage>
        <taxon>Bacteria</taxon>
        <taxon>Bacillati</taxon>
        <taxon>Actinomycetota</taxon>
        <taxon>Actinomycetes</taxon>
        <taxon>Kitasatosporales</taxon>
        <taxon>Streptomycetaceae</taxon>
        <taxon>Streptomyces</taxon>
    </lineage>
</organism>
<protein>
    <submittedName>
        <fullName evidence="2">Uncharacterized protein</fullName>
    </submittedName>
</protein>
<gene>
    <name evidence="2" type="ORF">GCM10009864_35090</name>
</gene>
<name>A0ABN3RYB3_9ACTN</name>
<dbReference type="EMBL" id="BAAARK010000009">
    <property type="protein sequence ID" value="GAA2663768.1"/>
    <property type="molecule type" value="Genomic_DNA"/>
</dbReference>
<evidence type="ECO:0000256" key="1">
    <source>
        <dbReference type="SAM" id="MobiDB-lite"/>
    </source>
</evidence>
<feature type="compositionally biased region" description="Polar residues" evidence="1">
    <location>
        <begin position="1"/>
        <end position="11"/>
    </location>
</feature>
<dbReference type="Proteomes" id="UP001500994">
    <property type="component" value="Unassembled WGS sequence"/>
</dbReference>
<keyword evidence="3" id="KW-1185">Reference proteome</keyword>
<comment type="caution">
    <text evidence="2">The sequence shown here is derived from an EMBL/GenBank/DDBJ whole genome shotgun (WGS) entry which is preliminary data.</text>
</comment>
<feature type="region of interest" description="Disordered" evidence="1">
    <location>
        <begin position="52"/>
        <end position="75"/>
    </location>
</feature>
<accession>A0ABN3RYB3</accession>
<sequence>MISSRNGSQTFGPDMNPWIITSPSRLSPTVPIPSPKGGTFTVVPPLVSSLMDSKGVAQSPLENQDQGRIIDAGTL</sequence>
<evidence type="ECO:0000313" key="2">
    <source>
        <dbReference type="EMBL" id="GAA2663768.1"/>
    </source>
</evidence>